<dbReference type="Gene3D" id="3.30.40.10">
    <property type="entry name" value="Zinc/RING finger domain, C3HC4 (zinc finger)"/>
    <property type="match status" value="2"/>
</dbReference>
<organism evidence="5 6">
    <name type="scientific">Mola mola</name>
    <name type="common">Ocean sunfish</name>
    <name type="synonym">Tetraodon mola</name>
    <dbReference type="NCBI Taxonomy" id="94237"/>
    <lineage>
        <taxon>Eukaryota</taxon>
        <taxon>Metazoa</taxon>
        <taxon>Chordata</taxon>
        <taxon>Craniata</taxon>
        <taxon>Vertebrata</taxon>
        <taxon>Euteleostomi</taxon>
        <taxon>Actinopterygii</taxon>
        <taxon>Neopterygii</taxon>
        <taxon>Teleostei</taxon>
        <taxon>Neoteleostei</taxon>
        <taxon>Acanthomorphata</taxon>
        <taxon>Eupercaria</taxon>
        <taxon>Tetraodontiformes</taxon>
        <taxon>Molidae</taxon>
        <taxon>Mola</taxon>
    </lineage>
</organism>
<evidence type="ECO:0000256" key="1">
    <source>
        <dbReference type="ARBA" id="ARBA00022723"/>
    </source>
</evidence>
<dbReference type="InterPro" id="IPR049439">
    <property type="entry name" value="TRAFD1-XIAF1_Znf"/>
</dbReference>
<dbReference type="InterPro" id="IPR051986">
    <property type="entry name" value="Innate_Immune_Apopt_Reg"/>
</dbReference>
<keyword evidence="6" id="KW-1185">Reference proteome</keyword>
<reference evidence="5" key="2">
    <citation type="submission" date="2025-09" db="UniProtKB">
        <authorList>
            <consortium name="Ensembl"/>
        </authorList>
    </citation>
    <scope>IDENTIFICATION</scope>
</reference>
<protein>
    <recommendedName>
        <fullName evidence="4">TRAFD1/XAF1 zinc finger domain-containing protein</fullName>
    </recommendedName>
</protein>
<keyword evidence="3" id="KW-0862">Zinc</keyword>
<dbReference type="AlphaFoldDB" id="A0A3Q3WFE0"/>
<evidence type="ECO:0000259" key="4">
    <source>
        <dbReference type="Pfam" id="PF21366"/>
    </source>
</evidence>
<dbReference type="GO" id="GO:0005739">
    <property type="term" value="C:mitochondrion"/>
    <property type="evidence" value="ECO:0007669"/>
    <property type="project" value="TreeGrafter"/>
</dbReference>
<dbReference type="Proteomes" id="UP000261620">
    <property type="component" value="Unplaced"/>
</dbReference>
<dbReference type="Ensembl" id="ENSMMOT00000007651.1">
    <property type="protein sequence ID" value="ENSMMOP00000007509.1"/>
    <property type="gene ID" value="ENSMMOG00000005846.1"/>
</dbReference>
<keyword evidence="1" id="KW-0479">Metal-binding</keyword>
<feature type="domain" description="TRAFD1/XAF1 zinc finger" evidence="4">
    <location>
        <begin position="94"/>
        <end position="133"/>
    </location>
</feature>
<dbReference type="OMA" id="MDHEADE"/>
<evidence type="ECO:0000256" key="3">
    <source>
        <dbReference type="ARBA" id="ARBA00022833"/>
    </source>
</evidence>
<proteinExistence type="predicted"/>
<evidence type="ECO:0000313" key="5">
    <source>
        <dbReference type="Ensembl" id="ENSMMOP00000007509.1"/>
    </source>
</evidence>
<name>A0A3Q3WFE0_MOLML</name>
<dbReference type="STRING" id="94237.ENSMMOP00000007509"/>
<accession>A0A3Q3WFE0</accession>
<sequence length="261" mass="30094">MDTKEEMHTCGQCHKQVAAANLVLHEMHCKRFLCVCPECGESVPTEQLNQHKEEQHTQVKCSKCKKKVEHCQLIDHESNECVERLCECRFCELEVPWRQLDEHEQVCGSRTELCGDCGRYVTLRDQPEHGHTCPGDSNRSQAVSSRNIAPAATVTCHSCNEPLPADGAEEHKEKHEPEVNEYYSSRLRAVPRLSSTYKAISLPDTARRDDPDQILTCPHCHLALPLFTLRWHQVTLLHHMMRITYTWLKAFYYSNLKNCKK</sequence>
<dbReference type="PANTHER" id="PTHR16295:SF17">
    <property type="entry name" value="XIAP-ASSOCIATED FACTOR 1"/>
    <property type="match status" value="1"/>
</dbReference>
<evidence type="ECO:0000256" key="2">
    <source>
        <dbReference type="ARBA" id="ARBA00022771"/>
    </source>
</evidence>
<dbReference type="PANTHER" id="PTHR16295">
    <property type="entry name" value="TRAF-TYPE ZINC FINGER PROTEIN-RELATED"/>
    <property type="match status" value="1"/>
</dbReference>
<evidence type="ECO:0000313" key="6">
    <source>
        <dbReference type="Proteomes" id="UP000261620"/>
    </source>
</evidence>
<dbReference type="GO" id="GO:0008270">
    <property type="term" value="F:zinc ion binding"/>
    <property type="evidence" value="ECO:0007669"/>
    <property type="project" value="UniProtKB-KW"/>
</dbReference>
<keyword evidence="2" id="KW-0863">Zinc-finger</keyword>
<dbReference type="InterPro" id="IPR013083">
    <property type="entry name" value="Znf_RING/FYVE/PHD"/>
</dbReference>
<dbReference type="Pfam" id="PF21366">
    <property type="entry name" value="TRAFD1-XIAF1_ZnF"/>
    <property type="match status" value="1"/>
</dbReference>
<reference evidence="5" key="1">
    <citation type="submission" date="2025-08" db="UniProtKB">
        <authorList>
            <consortium name="Ensembl"/>
        </authorList>
    </citation>
    <scope>IDENTIFICATION</scope>
</reference>